<dbReference type="PANTHER" id="PTHR31414:SF13">
    <property type="entry name" value="TRANSMEMBRANE PROTEIN"/>
    <property type="match status" value="1"/>
</dbReference>
<feature type="transmembrane region" description="Helical" evidence="1">
    <location>
        <begin position="264"/>
        <end position="286"/>
    </location>
</feature>
<keyword evidence="1" id="KW-1133">Transmembrane helix</keyword>
<keyword evidence="1" id="KW-0812">Transmembrane</keyword>
<dbReference type="GO" id="GO:0009506">
    <property type="term" value="C:plasmodesma"/>
    <property type="evidence" value="ECO:0007669"/>
    <property type="project" value="TreeGrafter"/>
</dbReference>
<dbReference type="InterPro" id="IPR040283">
    <property type="entry name" value="DDB_G0292058-like"/>
</dbReference>
<comment type="caution">
    <text evidence="3">The sequence shown here is derived from an EMBL/GenBank/DDBJ whole genome shotgun (WGS) entry which is preliminary data.</text>
</comment>
<gene>
    <name evidence="3" type="ORF">Nepgr_012692</name>
</gene>
<evidence type="ECO:0000313" key="3">
    <source>
        <dbReference type="EMBL" id="GMH10851.1"/>
    </source>
</evidence>
<keyword evidence="1" id="KW-0472">Membrane</keyword>
<sequence>MLSSCFIPFSLLLTFSFFSPALFSSSLATSKFPSVQTPPTSGRGSERIHGGVVVPWWARRSVAEGPTTGDFIQNPSLLLAAERTHRRDPLNGFKYYNGGWNISEHHYWASVGFTAAPFFIISAVWFLAFGLCLLTVCLCHFCCEREPYGYSRTAYALSLLSLIIFTLAAVIGCVVLYTGQGRFHDNTTRTLVYVINQADTTVWKLRNVSDYIAAAKQIGVDQVFLPSNVQTDIDEIQTKINTSASILADKAVDNSDGIQDVLDAVRLTLIIIAAVMLFLTFLGFLFSMFGMQFLVYTLVVFGWIMVTGTFILCGTFLLLHNVAADTCVSMDQWVENPAAHTALDDILPCVDNATSQETLTRSKEVTSQLVDLVNQVITNVSNIDFSPNFAPFYYNQSGPLLPLLCNPFYHDLTARPCSPGEVSLDNATQVWKNYVCEVSPSTAVCTTTGRLTPNYYNQMAAAINVSYGLYNYGPFLIELEDCTFVRETFSRIYTDHCPGLQLYSKWVYVGLVMVSAAVMLSLVSWLIYGRERKHRMYTKHIMEGGKNS</sequence>
<dbReference type="Proteomes" id="UP001279734">
    <property type="component" value="Unassembled WGS sequence"/>
</dbReference>
<feature type="transmembrane region" description="Helical" evidence="1">
    <location>
        <begin position="118"/>
        <end position="143"/>
    </location>
</feature>
<name>A0AAD3SHK1_NEPGR</name>
<feature type="transmembrane region" description="Helical" evidence="1">
    <location>
        <begin position="155"/>
        <end position="177"/>
    </location>
</feature>
<feature type="transmembrane region" description="Helical" evidence="1">
    <location>
        <begin position="506"/>
        <end position="528"/>
    </location>
</feature>
<keyword evidence="2" id="KW-0732">Signal</keyword>
<evidence type="ECO:0000256" key="2">
    <source>
        <dbReference type="SAM" id="SignalP"/>
    </source>
</evidence>
<keyword evidence="4" id="KW-1185">Reference proteome</keyword>
<protein>
    <submittedName>
        <fullName evidence="3">Uncharacterized protein</fullName>
    </submittedName>
</protein>
<evidence type="ECO:0000256" key="1">
    <source>
        <dbReference type="SAM" id="Phobius"/>
    </source>
</evidence>
<feature type="transmembrane region" description="Helical" evidence="1">
    <location>
        <begin position="293"/>
        <end position="319"/>
    </location>
</feature>
<evidence type="ECO:0000313" key="4">
    <source>
        <dbReference type="Proteomes" id="UP001279734"/>
    </source>
</evidence>
<dbReference type="PANTHER" id="PTHR31414">
    <property type="entry name" value="TRANSMEMBRANE PROTEIN DDB_G0292058"/>
    <property type="match status" value="1"/>
</dbReference>
<feature type="chain" id="PRO_5042236331" evidence="2">
    <location>
        <begin position="29"/>
        <end position="548"/>
    </location>
</feature>
<organism evidence="3 4">
    <name type="scientific">Nepenthes gracilis</name>
    <name type="common">Slender pitcher plant</name>
    <dbReference type="NCBI Taxonomy" id="150966"/>
    <lineage>
        <taxon>Eukaryota</taxon>
        <taxon>Viridiplantae</taxon>
        <taxon>Streptophyta</taxon>
        <taxon>Embryophyta</taxon>
        <taxon>Tracheophyta</taxon>
        <taxon>Spermatophyta</taxon>
        <taxon>Magnoliopsida</taxon>
        <taxon>eudicotyledons</taxon>
        <taxon>Gunneridae</taxon>
        <taxon>Pentapetalae</taxon>
        <taxon>Caryophyllales</taxon>
        <taxon>Nepenthaceae</taxon>
        <taxon>Nepenthes</taxon>
    </lineage>
</organism>
<feature type="signal peptide" evidence="2">
    <location>
        <begin position="1"/>
        <end position="28"/>
    </location>
</feature>
<dbReference type="AlphaFoldDB" id="A0AAD3SHK1"/>
<accession>A0AAD3SHK1</accession>
<dbReference type="GO" id="GO:0005886">
    <property type="term" value="C:plasma membrane"/>
    <property type="evidence" value="ECO:0007669"/>
    <property type="project" value="TreeGrafter"/>
</dbReference>
<proteinExistence type="predicted"/>
<dbReference type="EMBL" id="BSYO01000010">
    <property type="protein sequence ID" value="GMH10851.1"/>
    <property type="molecule type" value="Genomic_DNA"/>
</dbReference>
<reference evidence="3" key="1">
    <citation type="submission" date="2023-05" db="EMBL/GenBank/DDBJ databases">
        <title>Nepenthes gracilis genome sequencing.</title>
        <authorList>
            <person name="Fukushima K."/>
        </authorList>
    </citation>
    <scope>NUCLEOTIDE SEQUENCE</scope>
    <source>
        <strain evidence="3">SING2019-196</strain>
    </source>
</reference>